<proteinExistence type="predicted"/>
<reference evidence="1" key="1">
    <citation type="submission" date="2020-08" db="EMBL/GenBank/DDBJ databases">
        <title>Multicomponent nature underlies the extraordinary mechanical properties of spider dragline silk.</title>
        <authorList>
            <person name="Kono N."/>
            <person name="Nakamura H."/>
            <person name="Mori M."/>
            <person name="Yoshida Y."/>
            <person name="Ohtoshi R."/>
            <person name="Malay A.D."/>
            <person name="Moran D.A.P."/>
            <person name="Tomita M."/>
            <person name="Numata K."/>
            <person name="Arakawa K."/>
        </authorList>
    </citation>
    <scope>NUCLEOTIDE SEQUENCE</scope>
</reference>
<organism evidence="1 2">
    <name type="scientific">Trichonephila inaurata madagascariensis</name>
    <dbReference type="NCBI Taxonomy" id="2747483"/>
    <lineage>
        <taxon>Eukaryota</taxon>
        <taxon>Metazoa</taxon>
        <taxon>Ecdysozoa</taxon>
        <taxon>Arthropoda</taxon>
        <taxon>Chelicerata</taxon>
        <taxon>Arachnida</taxon>
        <taxon>Araneae</taxon>
        <taxon>Araneomorphae</taxon>
        <taxon>Entelegynae</taxon>
        <taxon>Araneoidea</taxon>
        <taxon>Nephilidae</taxon>
        <taxon>Trichonephila</taxon>
        <taxon>Trichonephila inaurata</taxon>
    </lineage>
</organism>
<sequence length="84" mass="9248">MPAPWGSPVYRNLANNVIAENGVVPILPPTLDHSDEDSDHSKENKVISRGNGVLGTDERKDFIFEKGDFINGSLERVVQLSNDD</sequence>
<keyword evidence="2" id="KW-1185">Reference proteome</keyword>
<evidence type="ECO:0000313" key="2">
    <source>
        <dbReference type="Proteomes" id="UP000886998"/>
    </source>
</evidence>
<protein>
    <submittedName>
        <fullName evidence="1">Uncharacterized protein</fullName>
    </submittedName>
</protein>
<accession>A0A8X6YF86</accession>
<dbReference type="Proteomes" id="UP000886998">
    <property type="component" value="Unassembled WGS sequence"/>
</dbReference>
<dbReference type="EMBL" id="BMAV01017898">
    <property type="protein sequence ID" value="GFY69931.1"/>
    <property type="molecule type" value="Genomic_DNA"/>
</dbReference>
<evidence type="ECO:0000313" key="1">
    <source>
        <dbReference type="EMBL" id="GFY69931.1"/>
    </source>
</evidence>
<comment type="caution">
    <text evidence="1">The sequence shown here is derived from an EMBL/GenBank/DDBJ whole genome shotgun (WGS) entry which is preliminary data.</text>
</comment>
<name>A0A8X6YF86_9ARAC</name>
<gene>
    <name evidence="1" type="ORF">TNIN_285641</name>
</gene>
<dbReference type="AlphaFoldDB" id="A0A8X6YF86"/>